<reference evidence="2 3" key="1">
    <citation type="submission" date="2016-10" db="EMBL/GenBank/DDBJ databases">
        <authorList>
            <person name="de Groot N.N."/>
        </authorList>
    </citation>
    <scope>NUCLEOTIDE SEQUENCE [LARGE SCALE GENOMIC DNA]</scope>
    <source>
        <strain evidence="2 3">DSM 11457</strain>
    </source>
</reference>
<accession>A0A1H8AFH4</accession>
<dbReference type="GO" id="GO:0016740">
    <property type="term" value="F:transferase activity"/>
    <property type="evidence" value="ECO:0007669"/>
    <property type="project" value="UniProtKB-KW"/>
</dbReference>
<evidence type="ECO:0000313" key="3">
    <source>
        <dbReference type="Proteomes" id="UP000182160"/>
    </source>
</evidence>
<organism evidence="2 3">
    <name type="scientific">Roseovarius tolerans</name>
    <dbReference type="NCBI Taxonomy" id="74031"/>
    <lineage>
        <taxon>Bacteria</taxon>
        <taxon>Pseudomonadati</taxon>
        <taxon>Pseudomonadota</taxon>
        <taxon>Alphaproteobacteria</taxon>
        <taxon>Rhodobacterales</taxon>
        <taxon>Roseobacteraceae</taxon>
        <taxon>Roseovarius</taxon>
    </lineage>
</organism>
<protein>
    <submittedName>
        <fullName evidence="2">Phosphotransferase enzyme family protein</fullName>
    </submittedName>
</protein>
<gene>
    <name evidence="2" type="ORF">SAMN04488077_1077</name>
</gene>
<dbReference type="Proteomes" id="UP000182160">
    <property type="component" value="Unassembled WGS sequence"/>
</dbReference>
<dbReference type="Pfam" id="PF01636">
    <property type="entry name" value="APH"/>
    <property type="match status" value="1"/>
</dbReference>
<dbReference type="EMBL" id="FOBO01000007">
    <property type="protein sequence ID" value="SEM68588.1"/>
    <property type="molecule type" value="Genomic_DNA"/>
</dbReference>
<name>A0A1H8AFH4_9RHOB</name>
<dbReference type="Gene3D" id="3.90.1200.10">
    <property type="match status" value="1"/>
</dbReference>
<dbReference type="InterPro" id="IPR011009">
    <property type="entry name" value="Kinase-like_dom_sf"/>
</dbReference>
<sequence>MAKLPRCIGENLHFLCAELDAQLFNLEAYFETPDAAIAQKVILRAGYSYNLWSRVQSAAFRGLSSRKATRETQVQLHNAALVARNLDLIARMARRSLEHAEEVEHKLLLRPGAYPKAIRRVRKRIREILPTIDARDSDVAVRIGHAKADLDTLYDQLFRTYTRDMRKDKHTEDLANSLLAANEIRRMGDALQGISEAILSASLGQSVHFDRYFSLRNAMASDAGDLELEPLAETRSGSTISGLRSKDAPGDGFDAVFKDGEAGKVREERAGVKRWDSIYPGLAPKILSYQKNGDSAALLIEYLHGETFEQVLLGESDARLAQAQAALAKTLRDIWKRTRTDESADMASMKQLSKRLPDVYRVHPEFHTAAARVGKVEIDSFEALVRRAAAREKILNAPFSVHIHGDFNLDNVIFDASAGKIHFIDLHRSRFMDYVQDVSVFMVSNYRLQVYDAQTRRRVVQVASDVHAMAAKFARAQGDKSFEYRLALGLARSFASSTRFVFDKSHARRMLVRARFLLDTVLACPHGKENRLKLPIKELFRD</sequence>
<dbReference type="Gene3D" id="1.20.58.220">
    <property type="entry name" value="Phosphate transport system protein phou homolog 2, domain 2"/>
    <property type="match status" value="1"/>
</dbReference>
<dbReference type="SUPFAM" id="SSF56112">
    <property type="entry name" value="Protein kinase-like (PK-like)"/>
    <property type="match status" value="1"/>
</dbReference>
<dbReference type="RefSeq" id="WP_074785816.1">
    <property type="nucleotide sequence ID" value="NZ_FOBO01000007.1"/>
</dbReference>
<dbReference type="InterPro" id="IPR002575">
    <property type="entry name" value="Aminoglycoside_PTrfase"/>
</dbReference>
<dbReference type="InterPro" id="IPR038078">
    <property type="entry name" value="PhoU-like_sf"/>
</dbReference>
<evidence type="ECO:0000313" key="2">
    <source>
        <dbReference type="EMBL" id="SEM68588.1"/>
    </source>
</evidence>
<keyword evidence="2" id="KW-0808">Transferase</keyword>
<evidence type="ECO:0000259" key="1">
    <source>
        <dbReference type="Pfam" id="PF01636"/>
    </source>
</evidence>
<feature type="domain" description="Aminoglycoside phosphotransferase" evidence="1">
    <location>
        <begin position="283"/>
        <end position="442"/>
    </location>
</feature>
<dbReference type="AlphaFoldDB" id="A0A1H8AFH4"/>
<proteinExistence type="predicted"/>
<dbReference type="SUPFAM" id="SSF109755">
    <property type="entry name" value="PhoU-like"/>
    <property type="match status" value="1"/>
</dbReference>